<gene>
    <name evidence="28" type="primary">11405755</name>
    <name evidence="26" type="ordered locus">MTR_2g081470</name>
    <name evidence="27" type="ORF">MtrunA17_Chr2g0318811</name>
</gene>
<evidence type="ECO:0000313" key="27">
    <source>
        <dbReference type="EMBL" id="RHN75220.1"/>
    </source>
</evidence>
<dbReference type="GO" id="GO:0004674">
    <property type="term" value="F:protein serine/threonine kinase activity"/>
    <property type="evidence" value="ECO:0000318"/>
    <property type="project" value="GO_Central"/>
</dbReference>
<comment type="catalytic activity">
    <reaction evidence="18 19">
        <text>L-seryl-[protein] + ATP = O-phospho-L-seryl-[protein] + ADP + H(+)</text>
        <dbReference type="Rhea" id="RHEA:17989"/>
        <dbReference type="Rhea" id="RHEA-COMP:9863"/>
        <dbReference type="Rhea" id="RHEA-COMP:11604"/>
        <dbReference type="ChEBI" id="CHEBI:15378"/>
        <dbReference type="ChEBI" id="CHEBI:29999"/>
        <dbReference type="ChEBI" id="CHEBI:30616"/>
        <dbReference type="ChEBI" id="CHEBI:83421"/>
        <dbReference type="ChEBI" id="CHEBI:456216"/>
        <dbReference type="EC" id="2.7.11.1"/>
    </reaction>
</comment>
<dbReference type="GO" id="GO:0048544">
    <property type="term" value="P:recognition of pollen"/>
    <property type="evidence" value="ECO:0007669"/>
    <property type="project" value="InterPro"/>
</dbReference>
<comment type="similarity">
    <text evidence="19">Belongs to the protein kinase superfamily. Ser/Thr protein kinase family.</text>
</comment>
<dbReference type="InterPro" id="IPR036426">
    <property type="entry name" value="Bulb-type_lectin_dom_sf"/>
</dbReference>
<dbReference type="OMA" id="WRLWCEE"/>
<evidence type="ECO:0000256" key="16">
    <source>
        <dbReference type="ARBA" id="ARBA00023180"/>
    </source>
</evidence>
<dbReference type="Gene3D" id="3.30.200.20">
    <property type="entry name" value="Phosphorylase Kinase, domain 1"/>
    <property type="match status" value="1"/>
</dbReference>
<feature type="signal peptide" evidence="22">
    <location>
        <begin position="1"/>
        <end position="22"/>
    </location>
</feature>
<keyword evidence="7 22" id="KW-0732">Signal</keyword>
<organism evidence="26 29">
    <name type="scientific">Medicago truncatula</name>
    <name type="common">Barrel medic</name>
    <name type="synonym">Medicago tribuloides</name>
    <dbReference type="NCBI Taxonomy" id="3880"/>
    <lineage>
        <taxon>Eukaryota</taxon>
        <taxon>Viridiplantae</taxon>
        <taxon>Streptophyta</taxon>
        <taxon>Embryophyta</taxon>
        <taxon>Tracheophyta</taxon>
        <taxon>Spermatophyta</taxon>
        <taxon>Magnoliopsida</taxon>
        <taxon>eudicotyledons</taxon>
        <taxon>Gunneridae</taxon>
        <taxon>Pentapetalae</taxon>
        <taxon>rosids</taxon>
        <taxon>fabids</taxon>
        <taxon>Fabales</taxon>
        <taxon>Fabaceae</taxon>
        <taxon>Papilionoideae</taxon>
        <taxon>50 kb inversion clade</taxon>
        <taxon>NPAAA clade</taxon>
        <taxon>Hologalegina</taxon>
        <taxon>IRL clade</taxon>
        <taxon>Trifolieae</taxon>
        <taxon>Medicago</taxon>
    </lineage>
</organism>
<dbReference type="EMBL" id="CM001218">
    <property type="protein sequence ID" value="AES66774.1"/>
    <property type="molecule type" value="Genomic_DNA"/>
</dbReference>
<evidence type="ECO:0000313" key="29">
    <source>
        <dbReference type="Proteomes" id="UP000002051"/>
    </source>
</evidence>
<dbReference type="PROSITE" id="PS50927">
    <property type="entry name" value="BULB_LECTIN"/>
    <property type="match status" value="1"/>
</dbReference>
<dbReference type="PIRSF" id="PIRSF000641">
    <property type="entry name" value="SRK"/>
    <property type="match status" value="1"/>
</dbReference>
<dbReference type="EnsemblPlants" id="AES66774">
    <property type="protein sequence ID" value="AES66774"/>
    <property type="gene ID" value="MTR_2g081470"/>
</dbReference>
<dbReference type="OrthoDB" id="785331at2759"/>
<dbReference type="FunFam" id="3.50.4.10:FF:000002">
    <property type="entry name" value="G-type lectin S-receptor-like serine/threonine-protein kinase"/>
    <property type="match status" value="1"/>
</dbReference>
<dbReference type="Pfam" id="PF00954">
    <property type="entry name" value="S_locus_glycop"/>
    <property type="match status" value="1"/>
</dbReference>
<dbReference type="PROSITE" id="PS50948">
    <property type="entry name" value="PAN"/>
    <property type="match status" value="1"/>
</dbReference>
<dbReference type="GO" id="GO:0007165">
    <property type="term" value="P:signal transduction"/>
    <property type="evidence" value="ECO:0000318"/>
    <property type="project" value="GO_Central"/>
</dbReference>
<accession>G7ITJ8</accession>
<protein>
    <recommendedName>
        <fullName evidence="19">Receptor-like serine/threonine-protein kinase</fullName>
        <ecNumber evidence="19">2.7.11.1</ecNumber>
    </recommendedName>
</protein>
<keyword evidence="10 19" id="KW-0418">Kinase</keyword>
<evidence type="ECO:0000256" key="20">
    <source>
        <dbReference type="SAM" id="MobiDB-lite"/>
    </source>
</evidence>
<evidence type="ECO:0000256" key="9">
    <source>
        <dbReference type="ARBA" id="ARBA00022741"/>
    </source>
</evidence>
<keyword evidence="8" id="KW-0430">Lectin</keyword>
<evidence type="ECO:0000256" key="18">
    <source>
        <dbReference type="ARBA" id="ARBA00048679"/>
    </source>
</evidence>
<keyword evidence="12 21" id="KW-1133">Transmembrane helix</keyword>
<keyword evidence="14" id="KW-1015">Disulfide bond</keyword>
<evidence type="ECO:0000256" key="12">
    <source>
        <dbReference type="ARBA" id="ARBA00022989"/>
    </source>
</evidence>
<evidence type="ECO:0000256" key="6">
    <source>
        <dbReference type="ARBA" id="ARBA00022692"/>
    </source>
</evidence>
<dbReference type="Proteomes" id="UP000002051">
    <property type="component" value="Chromosome 2"/>
</dbReference>
<keyword evidence="5 19" id="KW-0808">Transferase</keyword>
<dbReference type="InterPro" id="IPR003609">
    <property type="entry name" value="Pan_app"/>
</dbReference>
<dbReference type="Pfam" id="PF07714">
    <property type="entry name" value="PK_Tyr_Ser-Thr"/>
    <property type="match status" value="1"/>
</dbReference>
<dbReference type="Gene3D" id="1.10.510.10">
    <property type="entry name" value="Transferase(Phosphotransferase) domain 1"/>
    <property type="match status" value="1"/>
</dbReference>
<feature type="region of interest" description="Disordered" evidence="20">
    <location>
        <begin position="782"/>
        <end position="815"/>
    </location>
</feature>
<dbReference type="EMBL" id="PSQE01000002">
    <property type="protein sequence ID" value="RHN75220.1"/>
    <property type="molecule type" value="Genomic_DNA"/>
</dbReference>
<dbReference type="CDD" id="cd14066">
    <property type="entry name" value="STKc_IRAK"/>
    <property type="match status" value="1"/>
</dbReference>
<evidence type="ECO:0000256" key="22">
    <source>
        <dbReference type="SAM" id="SignalP"/>
    </source>
</evidence>
<dbReference type="HOGENOM" id="CLU_000288_116_7_1"/>
<dbReference type="GO" id="GO:0030246">
    <property type="term" value="F:carbohydrate binding"/>
    <property type="evidence" value="ECO:0007669"/>
    <property type="project" value="UniProtKB-KW"/>
</dbReference>
<feature type="domain" description="Bulb-type lectin" evidence="24">
    <location>
        <begin position="23"/>
        <end position="144"/>
    </location>
</feature>
<evidence type="ECO:0000256" key="21">
    <source>
        <dbReference type="SAM" id="Phobius"/>
    </source>
</evidence>
<dbReference type="SMART" id="SM00473">
    <property type="entry name" value="PAN_AP"/>
    <property type="match status" value="1"/>
</dbReference>
<feature type="domain" description="Protein kinase" evidence="23">
    <location>
        <begin position="501"/>
        <end position="787"/>
    </location>
</feature>
<dbReference type="EC" id="2.7.11.1" evidence="19"/>
<keyword evidence="9 19" id="KW-0547">Nucleotide-binding</keyword>
<reference evidence="27" key="4">
    <citation type="journal article" date="2018" name="Nat. Plants">
        <title>Whole-genome landscape of Medicago truncatula symbiotic genes.</title>
        <authorList>
            <person name="Pecrix Y."/>
            <person name="Gamas P."/>
            <person name="Carrere S."/>
        </authorList>
    </citation>
    <scope>NUCLEOTIDE SEQUENCE</scope>
    <source>
        <tissue evidence="27">Leaves</tissue>
    </source>
</reference>
<feature type="chain" id="PRO_5014572434" description="Receptor-like serine/threonine-protein kinase" evidence="22">
    <location>
        <begin position="23"/>
        <end position="815"/>
    </location>
</feature>
<dbReference type="AlphaFoldDB" id="G7ITJ8"/>
<feature type="transmembrane region" description="Helical" evidence="21">
    <location>
        <begin position="432"/>
        <end position="453"/>
    </location>
</feature>
<dbReference type="GO" id="GO:0005524">
    <property type="term" value="F:ATP binding"/>
    <property type="evidence" value="ECO:0007669"/>
    <property type="project" value="UniProtKB-KW"/>
</dbReference>
<evidence type="ECO:0000256" key="3">
    <source>
        <dbReference type="ARBA" id="ARBA00022527"/>
    </source>
</evidence>
<evidence type="ECO:0000256" key="7">
    <source>
        <dbReference type="ARBA" id="ARBA00022729"/>
    </source>
</evidence>
<dbReference type="PROSITE" id="PS50011">
    <property type="entry name" value="PROTEIN_KINASE_DOM"/>
    <property type="match status" value="1"/>
</dbReference>
<evidence type="ECO:0000256" key="4">
    <source>
        <dbReference type="ARBA" id="ARBA00022553"/>
    </source>
</evidence>
<dbReference type="InterPro" id="IPR001245">
    <property type="entry name" value="Ser-Thr/Tyr_kinase_cat_dom"/>
</dbReference>
<dbReference type="InterPro" id="IPR011009">
    <property type="entry name" value="Kinase-like_dom_sf"/>
</dbReference>
<reference evidence="26 29" key="1">
    <citation type="journal article" date="2011" name="Nature">
        <title>The Medicago genome provides insight into the evolution of rhizobial symbioses.</title>
        <authorList>
            <person name="Young N.D."/>
            <person name="Debelle F."/>
            <person name="Oldroyd G.E."/>
            <person name="Geurts R."/>
            <person name="Cannon S.B."/>
            <person name="Udvardi M.K."/>
            <person name="Benedito V.A."/>
            <person name="Mayer K.F."/>
            <person name="Gouzy J."/>
            <person name="Schoof H."/>
            <person name="Van de Peer Y."/>
            <person name="Proost S."/>
            <person name="Cook D.R."/>
            <person name="Meyers B.C."/>
            <person name="Spannagl M."/>
            <person name="Cheung F."/>
            <person name="De Mita S."/>
            <person name="Krishnakumar V."/>
            <person name="Gundlach H."/>
            <person name="Zhou S."/>
            <person name="Mudge J."/>
            <person name="Bharti A.K."/>
            <person name="Murray J.D."/>
            <person name="Naoumkina M.A."/>
            <person name="Rosen B."/>
            <person name="Silverstein K.A."/>
            <person name="Tang H."/>
            <person name="Rombauts S."/>
            <person name="Zhao P.X."/>
            <person name="Zhou P."/>
            <person name="Barbe V."/>
            <person name="Bardou P."/>
            <person name="Bechner M."/>
            <person name="Bellec A."/>
            <person name="Berger A."/>
            <person name="Berges H."/>
            <person name="Bidwell S."/>
            <person name="Bisseling T."/>
            <person name="Choisne N."/>
            <person name="Couloux A."/>
            <person name="Denny R."/>
            <person name="Deshpande S."/>
            <person name="Dai X."/>
            <person name="Doyle J.J."/>
            <person name="Dudez A.M."/>
            <person name="Farmer A.D."/>
            <person name="Fouteau S."/>
            <person name="Franken C."/>
            <person name="Gibelin C."/>
            <person name="Gish J."/>
            <person name="Goldstein S."/>
            <person name="Gonzalez A.J."/>
            <person name="Green P.J."/>
            <person name="Hallab A."/>
            <person name="Hartog M."/>
            <person name="Hua A."/>
            <person name="Humphray S.J."/>
            <person name="Jeong D.H."/>
            <person name="Jing Y."/>
            <person name="Jocker A."/>
            <person name="Kenton S.M."/>
            <person name="Kim D.J."/>
            <person name="Klee K."/>
            <person name="Lai H."/>
            <person name="Lang C."/>
            <person name="Lin S."/>
            <person name="Macmil S.L."/>
            <person name="Magdelenat G."/>
            <person name="Matthews L."/>
            <person name="McCorrison J."/>
            <person name="Monaghan E.L."/>
            <person name="Mun J.H."/>
            <person name="Najar F.Z."/>
            <person name="Nicholson C."/>
            <person name="Noirot C."/>
            <person name="O'Bleness M."/>
            <person name="Paule C.R."/>
            <person name="Poulain J."/>
            <person name="Prion F."/>
            <person name="Qin B."/>
            <person name="Qu C."/>
            <person name="Retzel E.F."/>
            <person name="Riddle C."/>
            <person name="Sallet E."/>
            <person name="Samain S."/>
            <person name="Samson N."/>
            <person name="Sanders I."/>
            <person name="Saurat O."/>
            <person name="Scarpelli C."/>
            <person name="Schiex T."/>
            <person name="Segurens B."/>
            <person name="Severin A.J."/>
            <person name="Sherrier D.J."/>
            <person name="Shi R."/>
            <person name="Sims S."/>
            <person name="Singer S.R."/>
            <person name="Sinharoy S."/>
            <person name="Sterck L."/>
            <person name="Viollet A."/>
            <person name="Wang B.B."/>
            <person name="Wang K."/>
            <person name="Wang M."/>
            <person name="Wang X."/>
            <person name="Warfsmann J."/>
            <person name="Weissenbach J."/>
            <person name="White D.D."/>
            <person name="White J.D."/>
            <person name="Wiley G.B."/>
            <person name="Wincker P."/>
            <person name="Xing Y."/>
            <person name="Yang L."/>
            <person name="Yao Z."/>
            <person name="Ying F."/>
            <person name="Zhai J."/>
            <person name="Zhou L."/>
            <person name="Zuber A."/>
            <person name="Denarie J."/>
            <person name="Dixon R.A."/>
            <person name="May G.D."/>
            <person name="Schwartz D.C."/>
            <person name="Rogers J."/>
            <person name="Quetier F."/>
            <person name="Town C.D."/>
            <person name="Roe B.A."/>
        </authorList>
    </citation>
    <scope>NUCLEOTIDE SEQUENCE [LARGE SCALE GENOMIC DNA]</scope>
    <source>
        <strain evidence="26">A17</strain>
        <strain evidence="28 29">cv. Jemalong A17</strain>
    </source>
</reference>
<evidence type="ECO:0000256" key="14">
    <source>
        <dbReference type="ARBA" id="ARBA00023157"/>
    </source>
</evidence>
<dbReference type="Proteomes" id="UP000265566">
    <property type="component" value="Chromosome 2"/>
</dbReference>
<reference evidence="26 29" key="2">
    <citation type="journal article" date="2014" name="BMC Genomics">
        <title>An improved genome release (version Mt4.0) for the model legume Medicago truncatula.</title>
        <authorList>
            <person name="Tang H."/>
            <person name="Krishnakumar V."/>
            <person name="Bidwell S."/>
            <person name="Rosen B."/>
            <person name="Chan A."/>
            <person name="Zhou S."/>
            <person name="Gentzbittel L."/>
            <person name="Childs K.L."/>
            <person name="Yandell M."/>
            <person name="Gundlach H."/>
            <person name="Mayer K.F."/>
            <person name="Schwartz D.C."/>
            <person name="Town C.D."/>
        </authorList>
    </citation>
    <scope>GENOME REANNOTATION</scope>
    <source>
        <strain evidence="26">A17</strain>
        <strain evidence="28 29">cv. Jemalong A17</strain>
    </source>
</reference>
<dbReference type="InterPro" id="IPR001480">
    <property type="entry name" value="Bulb-type_lectin_dom"/>
</dbReference>
<evidence type="ECO:0000256" key="17">
    <source>
        <dbReference type="ARBA" id="ARBA00047899"/>
    </source>
</evidence>
<feature type="domain" description="Apple" evidence="25">
    <location>
        <begin position="336"/>
        <end position="417"/>
    </location>
</feature>
<dbReference type="CDD" id="cd00028">
    <property type="entry name" value="B_lectin"/>
    <property type="match status" value="1"/>
</dbReference>
<dbReference type="FunFam" id="3.30.200.20:FF:000330">
    <property type="entry name" value="G-type lectin S-receptor-like serine/threonine-protein kinase At4g03230"/>
    <property type="match status" value="1"/>
</dbReference>
<dbReference type="Pfam" id="PF01453">
    <property type="entry name" value="B_lectin"/>
    <property type="match status" value="1"/>
</dbReference>
<proteinExistence type="inferred from homology"/>
<comment type="subcellular location">
    <subcellularLocation>
        <location evidence="1">Cell membrane</location>
        <topology evidence="1">Single-pass type I membrane protein</topology>
    </subcellularLocation>
</comment>
<evidence type="ECO:0000256" key="2">
    <source>
        <dbReference type="ARBA" id="ARBA00022475"/>
    </source>
</evidence>
<evidence type="ECO:0000256" key="19">
    <source>
        <dbReference type="PIRNR" id="PIRNR000641"/>
    </source>
</evidence>
<evidence type="ECO:0000259" key="23">
    <source>
        <dbReference type="PROSITE" id="PS50011"/>
    </source>
</evidence>
<name>G7ITJ8_MEDTR</name>
<dbReference type="InterPro" id="IPR000858">
    <property type="entry name" value="S_locus_glycoprot_dom"/>
</dbReference>
<reference evidence="28" key="3">
    <citation type="submission" date="2015-04" db="UniProtKB">
        <authorList>
            <consortium name="EnsemblPlants"/>
        </authorList>
    </citation>
    <scope>IDENTIFICATION</scope>
    <source>
        <strain evidence="28">cv. Jemalong A17</strain>
    </source>
</reference>
<keyword evidence="6 21" id="KW-0812">Transmembrane</keyword>
<dbReference type="FunFam" id="1.10.510.10:FF:000060">
    <property type="entry name" value="G-type lectin S-receptor-like serine/threonine-protein kinase"/>
    <property type="match status" value="1"/>
</dbReference>
<dbReference type="GO" id="GO:0005886">
    <property type="term" value="C:plasma membrane"/>
    <property type="evidence" value="ECO:0000318"/>
    <property type="project" value="GO_Central"/>
</dbReference>
<dbReference type="Gene3D" id="3.50.4.10">
    <property type="entry name" value="Hepatocyte Growth Factor"/>
    <property type="match status" value="1"/>
</dbReference>
<keyword evidence="13 21" id="KW-0472">Membrane</keyword>
<dbReference type="SUPFAM" id="SSF56112">
    <property type="entry name" value="Protein kinase-like (PK-like)"/>
    <property type="match status" value="1"/>
</dbReference>
<keyword evidence="11 19" id="KW-0067">ATP-binding</keyword>
<evidence type="ECO:0000256" key="5">
    <source>
        <dbReference type="ARBA" id="ARBA00022679"/>
    </source>
</evidence>
<keyword evidence="2" id="KW-1003">Cell membrane</keyword>
<dbReference type="SMART" id="SM00108">
    <property type="entry name" value="B_lectin"/>
    <property type="match status" value="1"/>
</dbReference>
<dbReference type="Gene3D" id="2.90.10.10">
    <property type="entry name" value="Bulb-type lectin domain"/>
    <property type="match status" value="1"/>
</dbReference>
<dbReference type="SUPFAM" id="SSF51110">
    <property type="entry name" value="alpha-D-mannose-specific plant lectins"/>
    <property type="match status" value="1"/>
</dbReference>
<dbReference type="FunFam" id="2.90.10.10:FF:000029">
    <property type="entry name" value="G-type lectin S-receptor-like serine/threonine-protein kinase"/>
    <property type="match status" value="1"/>
</dbReference>
<evidence type="ECO:0000256" key="11">
    <source>
        <dbReference type="ARBA" id="ARBA00022840"/>
    </source>
</evidence>
<dbReference type="Pfam" id="PF08276">
    <property type="entry name" value="PAN_2"/>
    <property type="match status" value="1"/>
</dbReference>
<evidence type="ECO:0000313" key="28">
    <source>
        <dbReference type="EnsemblPlants" id="AES66774"/>
    </source>
</evidence>
<evidence type="ECO:0000256" key="15">
    <source>
        <dbReference type="ARBA" id="ARBA00023170"/>
    </source>
</evidence>
<dbReference type="GO" id="GO:0006955">
    <property type="term" value="P:immune response"/>
    <property type="evidence" value="ECO:0000318"/>
    <property type="project" value="GO_Central"/>
</dbReference>
<comment type="catalytic activity">
    <reaction evidence="17 19">
        <text>L-threonyl-[protein] + ATP = O-phospho-L-threonyl-[protein] + ADP + H(+)</text>
        <dbReference type="Rhea" id="RHEA:46608"/>
        <dbReference type="Rhea" id="RHEA-COMP:11060"/>
        <dbReference type="Rhea" id="RHEA-COMP:11605"/>
        <dbReference type="ChEBI" id="CHEBI:15378"/>
        <dbReference type="ChEBI" id="CHEBI:30013"/>
        <dbReference type="ChEBI" id="CHEBI:30616"/>
        <dbReference type="ChEBI" id="CHEBI:61977"/>
        <dbReference type="ChEBI" id="CHEBI:456216"/>
        <dbReference type="EC" id="2.7.11.1"/>
    </reaction>
</comment>
<dbReference type="PROSITE" id="PS00108">
    <property type="entry name" value="PROTEIN_KINASE_ST"/>
    <property type="match status" value="1"/>
</dbReference>
<dbReference type="eggNOG" id="ENOG502SHKV">
    <property type="taxonomic scope" value="Eukaryota"/>
</dbReference>
<evidence type="ECO:0000256" key="10">
    <source>
        <dbReference type="ARBA" id="ARBA00022777"/>
    </source>
</evidence>
<evidence type="ECO:0000256" key="13">
    <source>
        <dbReference type="ARBA" id="ARBA00023136"/>
    </source>
</evidence>
<evidence type="ECO:0000313" key="26">
    <source>
        <dbReference type="EMBL" id="AES66774.1"/>
    </source>
</evidence>
<evidence type="ECO:0000256" key="8">
    <source>
        <dbReference type="ARBA" id="ARBA00022734"/>
    </source>
</evidence>
<evidence type="ECO:0000259" key="25">
    <source>
        <dbReference type="PROSITE" id="PS50948"/>
    </source>
</evidence>
<dbReference type="PANTHER" id="PTHR27002">
    <property type="entry name" value="RECEPTOR-LIKE SERINE/THREONINE-PROTEIN KINASE SD1-8"/>
    <property type="match status" value="1"/>
</dbReference>
<evidence type="ECO:0000259" key="24">
    <source>
        <dbReference type="PROSITE" id="PS50927"/>
    </source>
</evidence>
<dbReference type="InterPro" id="IPR000719">
    <property type="entry name" value="Prot_kinase_dom"/>
</dbReference>
<keyword evidence="4" id="KW-0597">Phosphoprotein</keyword>
<keyword evidence="16" id="KW-0325">Glycoprotein</keyword>
<evidence type="ECO:0000256" key="1">
    <source>
        <dbReference type="ARBA" id="ARBA00004251"/>
    </source>
</evidence>
<dbReference type="PaxDb" id="3880-AES66774"/>
<keyword evidence="29" id="KW-1185">Reference proteome</keyword>
<keyword evidence="15" id="KW-0675">Receptor</keyword>
<dbReference type="SMART" id="SM00220">
    <property type="entry name" value="S_TKc"/>
    <property type="match status" value="1"/>
</dbReference>
<sequence>MESFKVLVYCFLVFHFIPTSNTLETIVPGQSLKHNETLISTNETFEAGFFNFGDSNIQYFGIWYKDISPKTPVWIANRDVPLGNSSGVLNLTDKGTLVIVDSKEVMIWSSNTSTTAVKPSLQLLETGNLVVKDEIDPDKILWQSFDLPSDTLIPGMRIRSNLLTGNYTSLVSWRDTQDPATGLYSYHIDINGYPQVVIKKRNTLLFRVGSWNGNFLSGISSTTLYKSFNISFVITEKEVSYGYELLDKSIVSRYMLTPIGQVSRYMLSDQTKSWQLVFVGPSDQCDNYALCGANSNCDIDNSPICECFKGFIPKSQEKWSSQNWTDGCVRRVQLDCDNRDRFLKRMGMKLPDTSKSWFNKSMNLEECERFCIRNCSCTAYANLDVRDGGSGCLLWFNNILDVRKLPSGGQDLYIRVAASELDHSTGLNKKKLAGILVGCILFIAIMVILGVAIHRNQRRKLENPEQNQVFSLSNHTDNKKNEDIDIPIFELSTIAIATNNFSIDNKLGQGGFGPVYKGKLENGQDIAVKRLCNTSGQGPKEFINEVKLIANLQHRNLVKLLGCCVQNDEKLLIYEFMINRSLDYFIFDQTRKSLLNWTRRFQVICGIARGLLYLHEDSRLRIIHRDLKTSNILLDENMNPKISDFGLARTLWGDEAEGETRRIVGTYGYMSPEFATRGFFSVKSDVFSFGVIILETISGNKNREYCDYDDLDLLGYAWRLWSETTPLELIEESLRDSTVGAEAEILRCIQIGLLCVQEKADDRPDMSAAVLMLNGEKALPNPKEPAFYPRQCDSSSGTSNLHSNNDVSMTLLQGR</sequence>
<dbReference type="CDD" id="cd01098">
    <property type="entry name" value="PAN_AP_plant"/>
    <property type="match status" value="1"/>
</dbReference>
<keyword evidence="3 19" id="KW-0723">Serine/threonine-protein kinase</keyword>
<dbReference type="Gramene" id="rna11393">
    <property type="protein sequence ID" value="RHN75220.1"/>
    <property type="gene ID" value="gene11393"/>
</dbReference>
<dbReference type="PANTHER" id="PTHR27002:SF880">
    <property type="entry name" value="RECEPTOR-LIKE SERINE_THREONINE-PROTEIN KINASE"/>
    <property type="match status" value="1"/>
</dbReference>
<dbReference type="InterPro" id="IPR008271">
    <property type="entry name" value="Ser/Thr_kinase_AS"/>
</dbReference>
<feature type="compositionally biased region" description="Polar residues" evidence="20">
    <location>
        <begin position="792"/>
        <end position="815"/>
    </location>
</feature>
<dbReference type="InterPro" id="IPR024171">
    <property type="entry name" value="SRK-like_kinase"/>
</dbReference>